<evidence type="ECO:0000256" key="18">
    <source>
        <dbReference type="SAM" id="SignalP"/>
    </source>
</evidence>
<feature type="signal peptide" evidence="18">
    <location>
        <begin position="1"/>
        <end position="18"/>
    </location>
</feature>
<feature type="binding site" evidence="15">
    <location>
        <position position="455"/>
    </location>
    <ligand>
        <name>Zn(2+)</name>
        <dbReference type="ChEBI" id="CHEBI:29105"/>
        <label>2</label>
    </ligand>
</feature>
<dbReference type="InterPro" id="IPR017850">
    <property type="entry name" value="Alkaline_phosphatase_core_sf"/>
</dbReference>
<dbReference type="PRINTS" id="PR00113">
    <property type="entry name" value="ALKPHPHTASE"/>
</dbReference>
<comment type="similarity">
    <text evidence="2 16">Belongs to the alkaline phosphatase family.</text>
</comment>
<evidence type="ECO:0000313" key="19">
    <source>
        <dbReference type="EMBL" id="KAF2882718.1"/>
    </source>
</evidence>
<keyword evidence="10 15" id="KW-0460">Magnesium</keyword>
<dbReference type="EC" id="3.1.3.1" evidence="3"/>
<dbReference type="EMBL" id="VTPC01090590">
    <property type="protein sequence ID" value="KAF2882718.1"/>
    <property type="molecule type" value="Genomic_DNA"/>
</dbReference>
<organism evidence="19 20">
    <name type="scientific">Ignelater luminosus</name>
    <name type="common">Cucubano</name>
    <name type="synonym">Pyrophorus luminosus</name>
    <dbReference type="NCBI Taxonomy" id="2038154"/>
    <lineage>
        <taxon>Eukaryota</taxon>
        <taxon>Metazoa</taxon>
        <taxon>Ecdysozoa</taxon>
        <taxon>Arthropoda</taxon>
        <taxon>Hexapoda</taxon>
        <taxon>Insecta</taxon>
        <taxon>Pterygota</taxon>
        <taxon>Neoptera</taxon>
        <taxon>Endopterygota</taxon>
        <taxon>Coleoptera</taxon>
        <taxon>Polyphaga</taxon>
        <taxon>Elateriformia</taxon>
        <taxon>Elateroidea</taxon>
        <taxon>Elateridae</taxon>
        <taxon>Agrypninae</taxon>
        <taxon>Pyrophorini</taxon>
        <taxon>Ignelater</taxon>
    </lineage>
</organism>
<evidence type="ECO:0000256" key="1">
    <source>
        <dbReference type="ARBA" id="ARBA00004609"/>
    </source>
</evidence>
<feature type="binding site" evidence="15">
    <location>
        <position position="335"/>
    </location>
    <ligand>
        <name>Zn(2+)</name>
        <dbReference type="ChEBI" id="CHEBI:29105"/>
        <label>2</label>
    </ligand>
</feature>
<dbReference type="CDD" id="cd16012">
    <property type="entry name" value="ALP"/>
    <property type="match status" value="1"/>
</dbReference>
<feature type="binding site" evidence="15">
    <location>
        <position position="375"/>
    </location>
    <ligand>
        <name>Zn(2+)</name>
        <dbReference type="ChEBI" id="CHEBI:29105"/>
        <label>2</label>
    </ligand>
</feature>
<evidence type="ECO:0000256" key="9">
    <source>
        <dbReference type="ARBA" id="ARBA00022833"/>
    </source>
</evidence>
<evidence type="ECO:0000256" key="8">
    <source>
        <dbReference type="ARBA" id="ARBA00022801"/>
    </source>
</evidence>
<keyword evidence="8" id="KW-0378">Hydrolase</keyword>
<dbReference type="GO" id="GO:0004035">
    <property type="term" value="F:alkaline phosphatase activity"/>
    <property type="evidence" value="ECO:0007669"/>
    <property type="project" value="UniProtKB-EC"/>
</dbReference>
<comment type="caution">
    <text evidence="19">The sequence shown here is derived from an EMBL/GenBank/DDBJ whole genome shotgun (WGS) entry which is preliminary data.</text>
</comment>
<keyword evidence="6" id="KW-0336">GPI-anchor</keyword>
<evidence type="ECO:0000256" key="10">
    <source>
        <dbReference type="ARBA" id="ARBA00022842"/>
    </source>
</evidence>
<dbReference type="GO" id="GO:0046872">
    <property type="term" value="F:metal ion binding"/>
    <property type="evidence" value="ECO:0007669"/>
    <property type="project" value="UniProtKB-KW"/>
</dbReference>
<feature type="binding site" evidence="15">
    <location>
        <position position="374"/>
    </location>
    <ligand>
        <name>Zn(2+)</name>
        <dbReference type="ChEBI" id="CHEBI:29105"/>
        <label>2</label>
    </ligand>
</feature>
<dbReference type="Gene3D" id="3.40.720.10">
    <property type="entry name" value="Alkaline Phosphatase, subunit A"/>
    <property type="match status" value="1"/>
</dbReference>
<feature type="binding site" evidence="15">
    <location>
        <position position="326"/>
    </location>
    <ligand>
        <name>Mg(2+)</name>
        <dbReference type="ChEBI" id="CHEBI:18420"/>
    </ligand>
</feature>
<keyword evidence="20" id="KW-1185">Reference proteome</keyword>
<keyword evidence="17" id="KW-1133">Transmembrane helix</keyword>
<gene>
    <name evidence="19" type="ORF">ILUMI_23451</name>
</gene>
<keyword evidence="7 15" id="KW-0479">Metal-binding</keyword>
<evidence type="ECO:0000256" key="17">
    <source>
        <dbReference type="SAM" id="Phobius"/>
    </source>
</evidence>
<dbReference type="Pfam" id="PF00245">
    <property type="entry name" value="Alk_phosphatase"/>
    <property type="match status" value="1"/>
</dbReference>
<evidence type="ECO:0000313" key="20">
    <source>
        <dbReference type="Proteomes" id="UP000801492"/>
    </source>
</evidence>
<evidence type="ECO:0000256" key="12">
    <source>
        <dbReference type="ARBA" id="ARBA00023180"/>
    </source>
</evidence>
<dbReference type="PANTHER" id="PTHR11596:SF5">
    <property type="entry name" value="ALKALINE PHOSPHATASE"/>
    <property type="match status" value="1"/>
</dbReference>
<dbReference type="FunFam" id="3.40.720.10:FF:000008">
    <property type="entry name" value="Alkaline phosphatase"/>
    <property type="match status" value="1"/>
</dbReference>
<proteinExistence type="inferred from homology"/>
<keyword evidence="18" id="KW-0732">Signal</keyword>
<dbReference type="PANTHER" id="PTHR11596">
    <property type="entry name" value="ALKALINE PHOSPHATASE"/>
    <property type="match status" value="1"/>
</dbReference>
<keyword evidence="9 15" id="KW-0862">Zinc</keyword>
<keyword evidence="12" id="KW-0325">Glycoprotein</keyword>
<dbReference type="InterPro" id="IPR001952">
    <property type="entry name" value="Alkaline_phosphatase"/>
</dbReference>
<feature type="transmembrane region" description="Helical" evidence="17">
    <location>
        <begin position="504"/>
        <end position="525"/>
    </location>
</feature>
<evidence type="ECO:0000256" key="4">
    <source>
        <dbReference type="ARBA" id="ARBA00022475"/>
    </source>
</evidence>
<protein>
    <recommendedName>
        <fullName evidence="3">alkaline phosphatase</fullName>
        <ecNumber evidence="3">3.1.3.1</ecNumber>
    </recommendedName>
</protein>
<evidence type="ECO:0000256" key="13">
    <source>
        <dbReference type="ARBA" id="ARBA00023288"/>
    </source>
</evidence>
<keyword evidence="4" id="KW-1003">Cell membrane</keyword>
<dbReference type="SUPFAM" id="SSF53649">
    <property type="entry name" value="Alkaline phosphatase-like"/>
    <property type="match status" value="1"/>
</dbReference>
<accession>A0A8K0G1V7</accession>
<evidence type="ECO:0000256" key="14">
    <source>
        <dbReference type="PIRSR" id="PIRSR601952-1"/>
    </source>
</evidence>
<evidence type="ECO:0000256" key="3">
    <source>
        <dbReference type="ARBA" id="ARBA00012647"/>
    </source>
</evidence>
<keyword evidence="11 17" id="KW-0472">Membrane</keyword>
<evidence type="ECO:0000256" key="5">
    <source>
        <dbReference type="ARBA" id="ARBA00022553"/>
    </source>
</evidence>
<dbReference type="GO" id="GO:0005886">
    <property type="term" value="C:plasma membrane"/>
    <property type="evidence" value="ECO:0007669"/>
    <property type="project" value="UniProtKB-SubCell"/>
</dbReference>
<comment type="subcellular location">
    <subcellularLocation>
        <location evidence="1">Cell membrane</location>
        <topology evidence="1">Lipid-anchor</topology>
        <topology evidence="1">GPI-anchor</topology>
    </subcellularLocation>
</comment>
<feature type="chain" id="PRO_5035437657" description="alkaline phosphatase" evidence="18">
    <location>
        <begin position="19"/>
        <end position="526"/>
    </location>
</feature>
<keyword evidence="17" id="KW-0812">Transmembrane</keyword>
<evidence type="ECO:0000256" key="7">
    <source>
        <dbReference type="ARBA" id="ARBA00022723"/>
    </source>
</evidence>
<feature type="binding site" evidence="15">
    <location>
        <position position="57"/>
    </location>
    <ligand>
        <name>Zn(2+)</name>
        <dbReference type="ChEBI" id="CHEBI:29105"/>
        <label>2</label>
    </ligand>
</feature>
<feature type="active site" description="Phosphoserine intermediate" evidence="14">
    <location>
        <position position="101"/>
    </location>
</feature>
<feature type="binding site" evidence="15">
    <location>
        <position position="331"/>
    </location>
    <ligand>
        <name>Zn(2+)</name>
        <dbReference type="ChEBI" id="CHEBI:29105"/>
        <label>2</label>
    </ligand>
</feature>
<name>A0A8K0G1V7_IGNLU</name>
<dbReference type="OrthoDB" id="5818554at2759"/>
<evidence type="ECO:0000256" key="15">
    <source>
        <dbReference type="PIRSR" id="PIRSR601952-2"/>
    </source>
</evidence>
<dbReference type="Proteomes" id="UP000801492">
    <property type="component" value="Unassembled WGS sequence"/>
</dbReference>
<dbReference type="AlphaFoldDB" id="A0A8K0G1V7"/>
<evidence type="ECO:0000256" key="16">
    <source>
        <dbReference type="RuleBase" id="RU003946"/>
    </source>
</evidence>
<evidence type="ECO:0000256" key="11">
    <source>
        <dbReference type="ARBA" id="ARBA00023136"/>
    </source>
</evidence>
<feature type="binding site" evidence="15">
    <location>
        <position position="164"/>
    </location>
    <ligand>
        <name>Mg(2+)</name>
        <dbReference type="ChEBI" id="CHEBI:18420"/>
    </ligand>
</feature>
<feature type="binding site" evidence="15">
    <location>
        <position position="166"/>
    </location>
    <ligand>
        <name>Mg(2+)</name>
        <dbReference type="ChEBI" id="CHEBI:18420"/>
    </ligand>
</feature>
<reference evidence="19" key="1">
    <citation type="submission" date="2019-08" db="EMBL/GenBank/DDBJ databases">
        <title>The genome of the North American firefly Photinus pyralis.</title>
        <authorList>
            <consortium name="Photinus pyralis genome working group"/>
            <person name="Fallon T.R."/>
            <person name="Sander Lower S.E."/>
            <person name="Weng J.-K."/>
        </authorList>
    </citation>
    <scope>NUCLEOTIDE SEQUENCE</scope>
    <source>
        <strain evidence="19">TRF0915ILg1</strain>
        <tissue evidence="19">Whole body</tissue>
    </source>
</reference>
<comment type="cofactor">
    <cofactor evidence="15">
        <name>Mg(2+)</name>
        <dbReference type="ChEBI" id="CHEBI:18420"/>
    </cofactor>
    <text evidence="15">Binds 1 Mg(2+) ion.</text>
</comment>
<dbReference type="GO" id="GO:0098552">
    <property type="term" value="C:side of membrane"/>
    <property type="evidence" value="ECO:0007669"/>
    <property type="project" value="UniProtKB-KW"/>
</dbReference>
<dbReference type="SMART" id="SM00098">
    <property type="entry name" value="alkPPc"/>
    <property type="match status" value="1"/>
</dbReference>
<keyword evidence="13" id="KW-0449">Lipoprotein</keyword>
<evidence type="ECO:0000256" key="2">
    <source>
        <dbReference type="ARBA" id="ARBA00005984"/>
    </source>
</evidence>
<comment type="cofactor">
    <cofactor evidence="15">
        <name>Zn(2+)</name>
        <dbReference type="ChEBI" id="CHEBI:29105"/>
    </cofactor>
    <text evidence="15">Binds 2 Zn(2+) ions.</text>
</comment>
<keyword evidence="5" id="KW-0597">Phosphoprotein</keyword>
<evidence type="ECO:0000256" key="6">
    <source>
        <dbReference type="ARBA" id="ARBA00022622"/>
    </source>
</evidence>
<sequence>MLKYLLIIMCIVFKYVSLEKIEDQNHWKQLGYQDIEEALIPKVNMGIAKNVILFVGDGMGPTTVTASRIYGKTEKGFLSFETFSNIGVLKTYSANKLVPDSCSTATALFCGVKANHKTAGVDATVPFEDCEASLKSEARLKSIFNWAQEAGKGTGFVTTTRVTHATPSALYAHVPNRKWECEATRHANATRCKDIARQLIEDVPGKNIQVIMGGGRQCLISNVNGTNADPIDTWACYSKDGRNLIKDWKLDKVKRGSTYAIVKNTHELENVNLNTEFVLGVFANGHLKMEHARDKGPKGMPSLTKMTEQAIKLLKKNKDGFVLVVEGGMIDFAHHRGHARQALGETVEFSNAIQKTIQMTEKEASETLIIVTSDHSHSLVLSGYAERSTSILDIAQKSKLDGTEYTSLLYGTGGPDNYQFDVINNKVVRRNPALDDATSFEYAQQSAVLTDEVTHGGTDVLVYATGPMSHLFHSVHEQTYVAYVISYAAKIGPFKDMRNSSNIILSQPISIVASICLVIVLFSLLN</sequence>
<feature type="binding site" evidence="15">
    <location>
        <position position="57"/>
    </location>
    <ligand>
        <name>Mg(2+)</name>
        <dbReference type="ChEBI" id="CHEBI:18420"/>
    </ligand>
</feature>